<dbReference type="InterPro" id="IPR015421">
    <property type="entry name" value="PyrdxlP-dep_Trfase_major"/>
</dbReference>
<comment type="similarity">
    <text evidence="2">Belongs to the class-I pyridoxal-phosphate-dependent aminotransferase family.</text>
</comment>
<protein>
    <submittedName>
        <fullName evidence="7">PLP-dependent transferase</fullName>
    </submittedName>
</protein>
<evidence type="ECO:0000256" key="4">
    <source>
        <dbReference type="ARBA" id="ARBA00022679"/>
    </source>
</evidence>
<dbReference type="InterPro" id="IPR015424">
    <property type="entry name" value="PyrdxlP-dep_Trfase"/>
</dbReference>
<dbReference type="Gene3D" id="3.40.640.10">
    <property type="entry name" value="Type I PLP-dependent aspartate aminotransferase-like (Major domain)"/>
    <property type="match status" value="1"/>
</dbReference>
<dbReference type="GO" id="GO:0030170">
    <property type="term" value="F:pyridoxal phosphate binding"/>
    <property type="evidence" value="ECO:0007669"/>
    <property type="project" value="InterPro"/>
</dbReference>
<keyword evidence="3" id="KW-0032">Aminotransferase</keyword>
<accession>A0AAD4BXK3</accession>
<dbReference type="InterPro" id="IPR004838">
    <property type="entry name" value="NHTrfase_class1_PyrdxlP-BS"/>
</dbReference>
<sequence>MSIPCASSSLAFRLSRTVLTTIQPPIPQAKAWGSAYPSTPARPLLDMSQGAPGNPPPKVLLDALAKTSSSPQSTGYGHALGEHKLRAALAQEMKTVYGQHADITSNDVAITAGCNMSFIAAVMCLAEAGDEVILPVPWYFNQAMSLNLLGIKSVPLRTRSDQGFLPSPDECKRLITSKTKAITLVTPNNPTGAIYSPALIAQFAELARENNIALILDETYRDFVEHSPPHNLFSRMQREVLPPSWSWRSNIVHLFSFSKSYAIPGHRLGAVVASPELLQHITTTLDCIQVCAPRPPQLALANASLLSELRSSIQSNAKALKARHELFRKSLPSEWTIGSQGAFYAYVKHPFENVSSTTFCERLAKELGVLVLPAQFFYDEEDKQVLGLSEEGWDRWLRFSVANVGDEEIIKVCERLKEWKVHFTVS</sequence>
<gene>
    <name evidence="7" type="ORF">L210DRAFT_3535797</name>
</gene>
<comment type="cofactor">
    <cofactor evidence="1">
        <name>pyridoxal 5'-phosphate</name>
        <dbReference type="ChEBI" id="CHEBI:597326"/>
    </cofactor>
</comment>
<dbReference type="InterPro" id="IPR004839">
    <property type="entry name" value="Aminotransferase_I/II_large"/>
</dbReference>
<dbReference type="Proteomes" id="UP001194468">
    <property type="component" value="Unassembled WGS sequence"/>
</dbReference>
<dbReference type="GO" id="GO:0006520">
    <property type="term" value="P:amino acid metabolic process"/>
    <property type="evidence" value="ECO:0007669"/>
    <property type="project" value="InterPro"/>
</dbReference>
<comment type="caution">
    <text evidence="7">The sequence shown here is derived from an EMBL/GenBank/DDBJ whole genome shotgun (WGS) entry which is preliminary data.</text>
</comment>
<reference evidence="7" key="1">
    <citation type="submission" date="2019-10" db="EMBL/GenBank/DDBJ databases">
        <authorList>
            <consortium name="DOE Joint Genome Institute"/>
            <person name="Kuo A."/>
            <person name="Miyauchi S."/>
            <person name="Kiss E."/>
            <person name="Drula E."/>
            <person name="Kohler A."/>
            <person name="Sanchez-Garcia M."/>
            <person name="Andreopoulos B."/>
            <person name="Barry K.W."/>
            <person name="Bonito G."/>
            <person name="Buee M."/>
            <person name="Carver A."/>
            <person name="Chen C."/>
            <person name="Cichocki N."/>
            <person name="Clum A."/>
            <person name="Culley D."/>
            <person name="Crous P.W."/>
            <person name="Fauchery L."/>
            <person name="Girlanda M."/>
            <person name="Hayes R."/>
            <person name="Keri Z."/>
            <person name="LaButti K."/>
            <person name="Lipzen A."/>
            <person name="Lombard V."/>
            <person name="Magnuson J."/>
            <person name="Maillard F."/>
            <person name="Morin E."/>
            <person name="Murat C."/>
            <person name="Nolan M."/>
            <person name="Ohm R."/>
            <person name="Pangilinan J."/>
            <person name="Pereira M."/>
            <person name="Perotto S."/>
            <person name="Peter M."/>
            <person name="Riley R."/>
            <person name="Sitrit Y."/>
            <person name="Stielow B."/>
            <person name="Szollosi G."/>
            <person name="Zifcakova L."/>
            <person name="Stursova M."/>
            <person name="Spatafora J.W."/>
            <person name="Tedersoo L."/>
            <person name="Vaario L.-M."/>
            <person name="Yamada A."/>
            <person name="Yan M."/>
            <person name="Wang P."/>
            <person name="Xu J."/>
            <person name="Bruns T."/>
            <person name="Baldrian P."/>
            <person name="Vilgalys R."/>
            <person name="Henrissat B."/>
            <person name="Grigoriev I.V."/>
            <person name="Hibbett D."/>
            <person name="Nagy L.G."/>
            <person name="Martin F.M."/>
        </authorList>
    </citation>
    <scope>NUCLEOTIDE SEQUENCE</scope>
    <source>
        <strain evidence="7">BED1</strain>
    </source>
</reference>
<reference evidence="7" key="2">
    <citation type="journal article" date="2020" name="Nat. Commun.">
        <title>Large-scale genome sequencing of mycorrhizal fungi provides insights into the early evolution of symbiotic traits.</title>
        <authorList>
            <person name="Miyauchi S."/>
            <person name="Kiss E."/>
            <person name="Kuo A."/>
            <person name="Drula E."/>
            <person name="Kohler A."/>
            <person name="Sanchez-Garcia M."/>
            <person name="Morin E."/>
            <person name="Andreopoulos B."/>
            <person name="Barry K.W."/>
            <person name="Bonito G."/>
            <person name="Buee M."/>
            <person name="Carver A."/>
            <person name="Chen C."/>
            <person name="Cichocki N."/>
            <person name="Clum A."/>
            <person name="Culley D."/>
            <person name="Crous P.W."/>
            <person name="Fauchery L."/>
            <person name="Girlanda M."/>
            <person name="Hayes R.D."/>
            <person name="Keri Z."/>
            <person name="LaButti K."/>
            <person name="Lipzen A."/>
            <person name="Lombard V."/>
            <person name="Magnuson J."/>
            <person name="Maillard F."/>
            <person name="Murat C."/>
            <person name="Nolan M."/>
            <person name="Ohm R.A."/>
            <person name="Pangilinan J."/>
            <person name="Pereira M.F."/>
            <person name="Perotto S."/>
            <person name="Peter M."/>
            <person name="Pfister S."/>
            <person name="Riley R."/>
            <person name="Sitrit Y."/>
            <person name="Stielow J.B."/>
            <person name="Szollosi G."/>
            <person name="Zifcakova L."/>
            <person name="Stursova M."/>
            <person name="Spatafora J.W."/>
            <person name="Tedersoo L."/>
            <person name="Vaario L.M."/>
            <person name="Yamada A."/>
            <person name="Yan M."/>
            <person name="Wang P."/>
            <person name="Xu J."/>
            <person name="Bruns T."/>
            <person name="Baldrian P."/>
            <person name="Vilgalys R."/>
            <person name="Dunand C."/>
            <person name="Henrissat B."/>
            <person name="Grigoriev I.V."/>
            <person name="Hibbett D."/>
            <person name="Nagy L.G."/>
            <person name="Martin F.M."/>
        </authorList>
    </citation>
    <scope>NUCLEOTIDE SEQUENCE</scope>
    <source>
        <strain evidence="7">BED1</strain>
    </source>
</reference>
<evidence type="ECO:0000259" key="6">
    <source>
        <dbReference type="Pfam" id="PF00155"/>
    </source>
</evidence>
<keyword evidence="4 7" id="KW-0808">Transferase</keyword>
<evidence type="ECO:0000313" key="8">
    <source>
        <dbReference type="Proteomes" id="UP001194468"/>
    </source>
</evidence>
<feature type="domain" description="Aminotransferase class I/classII large" evidence="6">
    <location>
        <begin position="44"/>
        <end position="416"/>
    </location>
</feature>
<evidence type="ECO:0000313" key="7">
    <source>
        <dbReference type="EMBL" id="KAF8442109.1"/>
    </source>
</evidence>
<dbReference type="CDD" id="cd00609">
    <property type="entry name" value="AAT_like"/>
    <property type="match status" value="1"/>
</dbReference>
<dbReference type="AlphaFoldDB" id="A0AAD4BXK3"/>
<dbReference type="EMBL" id="WHUW01000009">
    <property type="protein sequence ID" value="KAF8442109.1"/>
    <property type="molecule type" value="Genomic_DNA"/>
</dbReference>
<keyword evidence="5" id="KW-0663">Pyridoxal phosphate</keyword>
<evidence type="ECO:0000256" key="5">
    <source>
        <dbReference type="ARBA" id="ARBA00022898"/>
    </source>
</evidence>
<proteinExistence type="inferred from homology"/>
<dbReference type="InterPro" id="IPR050596">
    <property type="entry name" value="AspAT/PAT-like"/>
</dbReference>
<dbReference type="PROSITE" id="PS00105">
    <property type="entry name" value="AA_TRANSFER_CLASS_1"/>
    <property type="match status" value="1"/>
</dbReference>
<keyword evidence="8" id="KW-1185">Reference proteome</keyword>
<evidence type="ECO:0000256" key="2">
    <source>
        <dbReference type="ARBA" id="ARBA00007441"/>
    </source>
</evidence>
<dbReference type="NCBIfam" id="NF005732">
    <property type="entry name" value="PRK07550.1"/>
    <property type="match status" value="1"/>
</dbReference>
<name>A0AAD4BXK3_BOLED</name>
<evidence type="ECO:0000256" key="3">
    <source>
        <dbReference type="ARBA" id="ARBA00022576"/>
    </source>
</evidence>
<dbReference type="GO" id="GO:0008483">
    <property type="term" value="F:transaminase activity"/>
    <property type="evidence" value="ECO:0007669"/>
    <property type="project" value="UniProtKB-KW"/>
</dbReference>
<dbReference type="PANTHER" id="PTHR46383:SF1">
    <property type="entry name" value="ASPARTATE AMINOTRANSFERASE"/>
    <property type="match status" value="1"/>
</dbReference>
<dbReference type="Pfam" id="PF00155">
    <property type="entry name" value="Aminotran_1_2"/>
    <property type="match status" value="1"/>
</dbReference>
<dbReference type="SUPFAM" id="SSF53383">
    <property type="entry name" value="PLP-dependent transferases"/>
    <property type="match status" value="1"/>
</dbReference>
<organism evidence="7 8">
    <name type="scientific">Boletus edulis BED1</name>
    <dbReference type="NCBI Taxonomy" id="1328754"/>
    <lineage>
        <taxon>Eukaryota</taxon>
        <taxon>Fungi</taxon>
        <taxon>Dikarya</taxon>
        <taxon>Basidiomycota</taxon>
        <taxon>Agaricomycotina</taxon>
        <taxon>Agaricomycetes</taxon>
        <taxon>Agaricomycetidae</taxon>
        <taxon>Boletales</taxon>
        <taxon>Boletineae</taxon>
        <taxon>Boletaceae</taxon>
        <taxon>Boletoideae</taxon>
        <taxon>Boletus</taxon>
    </lineage>
</organism>
<evidence type="ECO:0000256" key="1">
    <source>
        <dbReference type="ARBA" id="ARBA00001933"/>
    </source>
</evidence>
<dbReference type="PANTHER" id="PTHR46383">
    <property type="entry name" value="ASPARTATE AMINOTRANSFERASE"/>
    <property type="match status" value="1"/>
</dbReference>